<feature type="region of interest" description="Disordered" evidence="2">
    <location>
        <begin position="757"/>
        <end position="777"/>
    </location>
</feature>
<feature type="compositionally biased region" description="Low complexity" evidence="2">
    <location>
        <begin position="326"/>
        <end position="353"/>
    </location>
</feature>
<feature type="compositionally biased region" description="Low complexity" evidence="2">
    <location>
        <begin position="142"/>
        <end position="154"/>
    </location>
</feature>
<keyword evidence="4" id="KW-0489">Methyltransferase</keyword>
<dbReference type="GO" id="GO:0032259">
    <property type="term" value="P:methylation"/>
    <property type="evidence" value="ECO:0007669"/>
    <property type="project" value="UniProtKB-KW"/>
</dbReference>
<gene>
    <name evidence="4" type="ORF">CCUS01_16439</name>
</gene>
<dbReference type="Pfam" id="PF13649">
    <property type="entry name" value="Methyltransf_25"/>
    <property type="match status" value="1"/>
</dbReference>
<feature type="region of interest" description="Disordered" evidence="2">
    <location>
        <begin position="68"/>
        <end position="170"/>
    </location>
</feature>
<proteinExistence type="inferred from homology"/>
<dbReference type="PANTHER" id="PTHR43591:SF50">
    <property type="entry name" value="METHYLTRANSFERASE DOMAIN-CONTAINING PROTEIN-RELATED"/>
    <property type="match status" value="1"/>
</dbReference>
<evidence type="ECO:0000313" key="5">
    <source>
        <dbReference type="Proteomes" id="UP001239213"/>
    </source>
</evidence>
<organism evidence="4 5">
    <name type="scientific">Colletotrichum cuscutae</name>
    <dbReference type="NCBI Taxonomy" id="1209917"/>
    <lineage>
        <taxon>Eukaryota</taxon>
        <taxon>Fungi</taxon>
        <taxon>Dikarya</taxon>
        <taxon>Ascomycota</taxon>
        <taxon>Pezizomycotina</taxon>
        <taxon>Sordariomycetes</taxon>
        <taxon>Hypocreomycetidae</taxon>
        <taxon>Glomerellales</taxon>
        <taxon>Glomerellaceae</taxon>
        <taxon>Colletotrichum</taxon>
        <taxon>Colletotrichum acutatum species complex</taxon>
    </lineage>
</organism>
<dbReference type="PANTHER" id="PTHR43591">
    <property type="entry name" value="METHYLTRANSFERASE"/>
    <property type="match status" value="1"/>
</dbReference>
<feature type="compositionally biased region" description="Basic and acidic residues" evidence="2">
    <location>
        <begin position="129"/>
        <end position="141"/>
    </location>
</feature>
<feature type="compositionally biased region" description="Polar residues" evidence="2">
    <location>
        <begin position="204"/>
        <end position="222"/>
    </location>
</feature>
<feature type="region of interest" description="Disordered" evidence="2">
    <location>
        <begin position="38"/>
        <end position="57"/>
    </location>
</feature>
<feature type="compositionally biased region" description="Polar residues" evidence="2">
    <location>
        <begin position="286"/>
        <end position="304"/>
    </location>
</feature>
<feature type="compositionally biased region" description="Basic residues" evidence="2">
    <location>
        <begin position="310"/>
        <end position="324"/>
    </location>
</feature>
<feature type="region of interest" description="Disordered" evidence="2">
    <location>
        <begin position="451"/>
        <end position="480"/>
    </location>
</feature>
<dbReference type="InterPro" id="IPR041698">
    <property type="entry name" value="Methyltransf_25"/>
</dbReference>
<dbReference type="CDD" id="cd02440">
    <property type="entry name" value="AdoMet_MTases"/>
    <property type="match status" value="1"/>
</dbReference>
<dbReference type="Proteomes" id="UP001239213">
    <property type="component" value="Unassembled WGS sequence"/>
</dbReference>
<dbReference type="InterPro" id="IPR029063">
    <property type="entry name" value="SAM-dependent_MTases_sf"/>
</dbReference>
<feature type="non-terminal residue" evidence="4">
    <location>
        <position position="1"/>
    </location>
</feature>
<evidence type="ECO:0000259" key="3">
    <source>
        <dbReference type="Pfam" id="PF13649"/>
    </source>
</evidence>
<protein>
    <submittedName>
        <fullName evidence="4">Methyltransferase domain-containing protein</fullName>
    </submittedName>
</protein>
<dbReference type="AlphaFoldDB" id="A0AAI9VFD1"/>
<sequence length="853" mass="93066">ATRTIRLGFFALENTDRSTQTQESKQAAAACCCKANEQASTISRQSPPPPTSYGVPRLSHSQSLCLLSTAPTPKKSRLSISLPQSTRSLRIPKQPPSTPLPPPPRPLELELPPASWVSLSSSRPQRGQGRHEDPRHEERTRLTQLTRATTTRTTGSQAQGPQKSAAPPDEALVDAEDSANMSQYMYTSFAPVPPILSRIESTRPKTATATLTNKSKQQQQPHTAVGASAATTDTTTTTTTTTTTPASATTTLSTTSTKPPAAAHAAAAPPTPSSSSSSFFSKANPADSSRIPSRQPSSNSSYFGQQQQQQHHHHHPATRLKHIRTSSSSSASRSSHETSLTPTSTILSTASPIDPRDLTSPASPKKHKHHHSLQETRAGADRTRIRVPARLRKESGTLSSYARHPLVPPTPSHIGLTSNELKHVAMLVDTDTSGRHLTAGKAGAIPFSRTDSLSSAAPSTASMSTRTMTSSDPTTNSFDASRPYCLRNGRTYLSDPSLAYPLPVDLSEIHRQSLRTLLLIQLFGSPICSTAFASKPPGRVLEVACGSGFWSQSCHRYFAQRGHPDIHFTGMDIGPMGQHAGDVSRDMKWRFMQHDIRNFPWPFADGEFDLVMVKDLSLVVTSSHALQNAIEEYHRILRPGGTVEFWDSDHQIRMLRPHAAPQSGNTEDTATVASLGAYPISAKTPLSAPLNNFLVEYNSWVHRALESRNLSPVPCTLIGPMLIQESEELTDIQSKRLAIPLSEVRWEREGVGGVVTKDGKSFINSGKGKGKDKPDEQKKTLTEAQAALRRTALMTVVQQIQSLEPILREVSGKSQDEWDGWLGKMMNDLMRENGTSWGECLEVGAWWARKRER</sequence>
<feature type="compositionally biased region" description="Pro residues" evidence="2">
    <location>
        <begin position="93"/>
        <end position="106"/>
    </location>
</feature>
<keyword evidence="4" id="KW-0808">Transferase</keyword>
<feature type="compositionally biased region" description="Low complexity" evidence="2">
    <location>
        <begin position="223"/>
        <end position="278"/>
    </location>
</feature>
<feature type="domain" description="Methyltransferase" evidence="3">
    <location>
        <begin position="540"/>
        <end position="641"/>
    </location>
</feature>
<evidence type="ECO:0000256" key="2">
    <source>
        <dbReference type="SAM" id="MobiDB-lite"/>
    </source>
</evidence>
<feature type="compositionally biased region" description="Basic and acidic residues" evidence="2">
    <location>
        <begin position="372"/>
        <end position="384"/>
    </location>
</feature>
<feature type="region of interest" description="Disordered" evidence="2">
    <location>
        <begin position="203"/>
        <end position="406"/>
    </location>
</feature>
<keyword evidence="5" id="KW-1185">Reference proteome</keyword>
<feature type="compositionally biased region" description="Polar residues" evidence="2">
    <location>
        <begin position="78"/>
        <end position="88"/>
    </location>
</feature>
<accession>A0AAI9VFD1</accession>
<evidence type="ECO:0000313" key="4">
    <source>
        <dbReference type="EMBL" id="KAK1478908.1"/>
    </source>
</evidence>
<dbReference type="Gene3D" id="3.40.50.150">
    <property type="entry name" value="Vaccinia Virus protein VP39"/>
    <property type="match status" value="1"/>
</dbReference>
<reference evidence="4" key="1">
    <citation type="submission" date="2016-11" db="EMBL/GenBank/DDBJ databases">
        <title>The genome sequence of Colletotrichum cuscutae.</title>
        <authorList>
            <person name="Baroncelli R."/>
        </authorList>
    </citation>
    <scope>NUCLEOTIDE SEQUENCE</scope>
    <source>
        <strain evidence="4">IMI 304802</strain>
    </source>
</reference>
<feature type="compositionally biased region" description="Low complexity" evidence="2">
    <location>
        <begin position="451"/>
        <end position="475"/>
    </location>
</feature>
<comment type="similarity">
    <text evidence="1">Belongs to the methyltransferase superfamily. LaeA methyltransferase family.</text>
</comment>
<dbReference type="EMBL" id="MPDP01000121">
    <property type="protein sequence ID" value="KAK1478908.1"/>
    <property type="molecule type" value="Genomic_DNA"/>
</dbReference>
<dbReference type="SUPFAM" id="SSF53335">
    <property type="entry name" value="S-adenosyl-L-methionine-dependent methyltransferases"/>
    <property type="match status" value="1"/>
</dbReference>
<evidence type="ECO:0000256" key="1">
    <source>
        <dbReference type="ARBA" id="ARBA00038158"/>
    </source>
</evidence>
<comment type="caution">
    <text evidence="4">The sequence shown here is derived from an EMBL/GenBank/DDBJ whole genome shotgun (WGS) entry which is preliminary data.</text>
</comment>
<dbReference type="GO" id="GO:0008168">
    <property type="term" value="F:methyltransferase activity"/>
    <property type="evidence" value="ECO:0007669"/>
    <property type="project" value="UniProtKB-KW"/>
</dbReference>
<name>A0AAI9VFD1_9PEZI</name>